<dbReference type="HAMAP" id="MF_00109">
    <property type="entry name" value="Shikimate_kinase"/>
    <property type="match status" value="1"/>
</dbReference>
<dbReference type="SUPFAM" id="SSF52540">
    <property type="entry name" value="P-loop containing nucleoside triphosphate hydrolases"/>
    <property type="match status" value="1"/>
</dbReference>
<evidence type="ECO:0000256" key="1">
    <source>
        <dbReference type="ARBA" id="ARBA00004842"/>
    </source>
</evidence>
<feature type="compositionally biased region" description="Low complexity" evidence="11">
    <location>
        <begin position="899"/>
        <end position="912"/>
    </location>
</feature>
<feature type="region of interest" description="Disordered" evidence="11">
    <location>
        <begin position="1"/>
        <end position="57"/>
    </location>
</feature>
<dbReference type="GeneID" id="37268261"/>
<evidence type="ECO:0000256" key="3">
    <source>
        <dbReference type="ARBA" id="ARBA00022605"/>
    </source>
</evidence>
<evidence type="ECO:0000256" key="9">
    <source>
        <dbReference type="ARBA" id="ARBA00023239"/>
    </source>
</evidence>
<dbReference type="CDD" id="cd00464">
    <property type="entry name" value="SK"/>
    <property type="match status" value="1"/>
</dbReference>
<dbReference type="AlphaFoldDB" id="A0A316Z1W8"/>
<dbReference type="Proteomes" id="UP000245946">
    <property type="component" value="Unassembled WGS sequence"/>
</dbReference>
<evidence type="ECO:0000256" key="2">
    <source>
        <dbReference type="ARBA" id="ARBA00012154"/>
    </source>
</evidence>
<keyword evidence="8" id="KW-0057">Aromatic amino acid biosynthesis</keyword>
<evidence type="ECO:0000256" key="4">
    <source>
        <dbReference type="ARBA" id="ARBA00022679"/>
    </source>
</evidence>
<comment type="pathway">
    <text evidence="1">Metabolic intermediate biosynthesis; chorismate biosynthesis; chorismate from D-erythrose 4-phosphate and phosphoenolpyruvate: step 5/7.</text>
</comment>
<dbReference type="PROSITE" id="PS01128">
    <property type="entry name" value="SHIKIMATE_KINASE"/>
    <property type="match status" value="1"/>
</dbReference>
<dbReference type="GO" id="GO:0009423">
    <property type="term" value="P:chorismate biosynthetic process"/>
    <property type="evidence" value="ECO:0007669"/>
    <property type="project" value="UniProtKB-UniPathway"/>
</dbReference>
<dbReference type="UniPathway" id="UPA00053">
    <property type="reaction ID" value="UER00088"/>
</dbReference>
<dbReference type="GO" id="GO:0009073">
    <property type="term" value="P:aromatic amino acid family biosynthetic process"/>
    <property type="evidence" value="ECO:0007669"/>
    <property type="project" value="UniProtKB-KW"/>
</dbReference>
<feature type="region of interest" description="Disordered" evidence="11">
    <location>
        <begin position="252"/>
        <end position="308"/>
    </location>
</feature>
<sequence>MSQSRTAGSPPMRSTGHGVPGGPLSVNPQLAHHHAGPSSAGGTPSGTASPRPHAPSAYHPRASIVLLGMRGAGKTTLGLIAATALRRRFIDTDSVFETQVHCTIGEYVARHGWAAFRHQEANVLRHTLGRHALDTVIATGGGIVETHEVRELLRATRDECPIILVLREREAVQHYVLGETHSSHPSYGENFLTVLKRREPLFRSCASHTFVSLTAPTSPGEPHPLKLKLIEIELLRLLRFVLSDPVSATPQLIRSPATSRHGSPAPTPGRHSLAHLLAPAPSSRADGLTSPGAPVPFSVPPGASDVTSRTHLLTRRTTFLSLTLPDLRNVSPAKFDEMLQGIDALELRVDLWDALRPASRAMRAGLPSDAPPPEVDFLEVALQVAHARRLARGLPLLFTLRSDREGGSFFDDRDLTHRDARSAHSQALYFALAELGLSMGVELLDVELGWVESGIRSLIARRGRTRIVASYHDMRGDLRWDSELAFQLYDRAARRFGGVDIVEMVGFAKPERPEQNWHLLSFQARVLTRAAQDPARSLPPLMAININEAGRSTRPFNGVLSPVSHPAQLIKAAPGQMSLRDIGRAQISLGLVSPKHYLIGDGPGAHSNAAGNRMRAALDAIGMPPDVRSLSAQELDEMTVREDALRAPLSDAHIGGIHLAGHTWAAQVALANALGSANLSTSLASHAVGAVDVVYRGEVASDLVGTSRGALTPHGFCALDGPLSGDHTLASALERVFTRFLSPINVPGASGTALVVAMPLSPSADVHERRGRDVALKAAVCAMARLGYGRCVVVDDGEADGSGSEDSWWGPHVAALVQAEATKLLRAATANVGGANGLASLALAHGHVASGPEATRCAVVRLPRSALADISGALMARAGQPESSHSSANPSGTNTPGMPAAAAHDGPASASATLGSDSPALPRAAAPRHLQVRQPHAVALVGGSDEEQQQALVTLRPEAPSAGTYDAAVLPPQLWATNAGGTLVRVPTSGDAPLYEAAPGARGAPASASTVHTLEKDALLERSGWLHISPHIVELERLEQGVFEVWTRRRAPRASMRTPAAPTPLA</sequence>
<dbReference type="EMBL" id="KZ819308">
    <property type="protein sequence ID" value="PWN94912.1"/>
    <property type="molecule type" value="Genomic_DNA"/>
</dbReference>
<keyword evidence="5" id="KW-0547">Nucleotide-binding</keyword>
<dbReference type="PROSITE" id="PS01028">
    <property type="entry name" value="DEHYDROQUINASE_I"/>
    <property type="match status" value="1"/>
</dbReference>
<dbReference type="PRINTS" id="PR01100">
    <property type="entry name" value="SHIKIMTKNASE"/>
</dbReference>
<name>A0A316Z1W8_9BASI</name>
<gene>
    <name evidence="12" type="ORF">FA09DRAFT_312980</name>
</gene>
<dbReference type="CDD" id="cd00502">
    <property type="entry name" value="DHQase_I"/>
    <property type="match status" value="1"/>
</dbReference>
<dbReference type="GO" id="GO:0008652">
    <property type="term" value="P:amino acid biosynthetic process"/>
    <property type="evidence" value="ECO:0007669"/>
    <property type="project" value="UniProtKB-KW"/>
</dbReference>
<dbReference type="Gene3D" id="3.40.50.300">
    <property type="entry name" value="P-loop containing nucleotide triphosphate hydrolases"/>
    <property type="match status" value="1"/>
</dbReference>
<reference evidence="12 13" key="1">
    <citation type="journal article" date="2018" name="Mol. Biol. Evol.">
        <title>Broad Genomic Sampling Reveals a Smut Pathogenic Ancestry of the Fungal Clade Ustilaginomycotina.</title>
        <authorList>
            <person name="Kijpornyongpan T."/>
            <person name="Mondo S.J."/>
            <person name="Barry K."/>
            <person name="Sandor L."/>
            <person name="Lee J."/>
            <person name="Lipzen A."/>
            <person name="Pangilinan J."/>
            <person name="LaButti K."/>
            <person name="Hainaut M."/>
            <person name="Henrissat B."/>
            <person name="Grigoriev I.V."/>
            <person name="Spatafora J.W."/>
            <person name="Aime M.C."/>
        </authorList>
    </citation>
    <scope>NUCLEOTIDE SEQUENCE [LARGE SCALE GENOMIC DNA]</scope>
    <source>
        <strain evidence="12 13">MCA 4186</strain>
    </source>
</reference>
<dbReference type="InterPro" id="IPR027417">
    <property type="entry name" value="P-loop_NTPase"/>
</dbReference>
<dbReference type="GO" id="GO:0003866">
    <property type="term" value="F:3-phosphoshikimate 1-carboxyvinyltransferase activity"/>
    <property type="evidence" value="ECO:0007669"/>
    <property type="project" value="TreeGrafter"/>
</dbReference>
<feature type="compositionally biased region" description="Low complexity" evidence="11">
    <location>
        <begin position="36"/>
        <end position="50"/>
    </location>
</feature>
<comment type="catalytic activity">
    <reaction evidence="10">
        <text>shikimate + ATP = 3-phosphoshikimate + ADP + H(+)</text>
        <dbReference type="Rhea" id="RHEA:13121"/>
        <dbReference type="ChEBI" id="CHEBI:15378"/>
        <dbReference type="ChEBI" id="CHEBI:30616"/>
        <dbReference type="ChEBI" id="CHEBI:36208"/>
        <dbReference type="ChEBI" id="CHEBI:145989"/>
        <dbReference type="ChEBI" id="CHEBI:456216"/>
        <dbReference type="EC" id="2.7.1.71"/>
    </reaction>
</comment>
<evidence type="ECO:0000256" key="7">
    <source>
        <dbReference type="ARBA" id="ARBA00022840"/>
    </source>
</evidence>
<evidence type="ECO:0000256" key="8">
    <source>
        <dbReference type="ARBA" id="ARBA00023141"/>
    </source>
</evidence>
<evidence type="ECO:0000256" key="11">
    <source>
        <dbReference type="SAM" id="MobiDB-lite"/>
    </source>
</evidence>
<keyword evidence="3" id="KW-0028">Amino-acid biosynthesis</keyword>
<dbReference type="GO" id="GO:0004765">
    <property type="term" value="F:shikimate kinase activity"/>
    <property type="evidence" value="ECO:0007669"/>
    <property type="project" value="UniProtKB-EC"/>
</dbReference>
<dbReference type="OrthoDB" id="197068at2759"/>
<dbReference type="Pfam" id="PF01202">
    <property type="entry name" value="SKI"/>
    <property type="match status" value="1"/>
</dbReference>
<dbReference type="PANTHER" id="PTHR21090">
    <property type="entry name" value="AROM/DEHYDROQUINATE SYNTHASE"/>
    <property type="match status" value="1"/>
</dbReference>
<keyword evidence="7" id="KW-0067">ATP-binding</keyword>
<dbReference type="Gene3D" id="3.20.20.70">
    <property type="entry name" value="Aldolase class I"/>
    <property type="match status" value="1"/>
</dbReference>
<dbReference type="InterPro" id="IPR013785">
    <property type="entry name" value="Aldolase_TIM"/>
</dbReference>
<keyword evidence="6" id="KW-0418">Kinase</keyword>
<dbReference type="InterPro" id="IPR018508">
    <property type="entry name" value="3-dehydroquinate_DH_AS"/>
</dbReference>
<evidence type="ECO:0000256" key="6">
    <source>
        <dbReference type="ARBA" id="ARBA00022777"/>
    </source>
</evidence>
<dbReference type="GO" id="GO:0003855">
    <property type="term" value="F:3-dehydroquinate dehydratase activity"/>
    <property type="evidence" value="ECO:0007669"/>
    <property type="project" value="InterPro"/>
</dbReference>
<proteinExistence type="inferred from homology"/>
<dbReference type="InterPro" id="IPR000623">
    <property type="entry name" value="Shikimate_kinase/TSH1"/>
</dbReference>
<dbReference type="STRING" id="58919.A0A316Z1W8"/>
<dbReference type="PANTHER" id="PTHR21090:SF5">
    <property type="entry name" value="PENTAFUNCTIONAL AROM POLYPEPTIDE"/>
    <property type="match status" value="1"/>
</dbReference>
<evidence type="ECO:0000313" key="13">
    <source>
        <dbReference type="Proteomes" id="UP000245946"/>
    </source>
</evidence>
<dbReference type="InterPro" id="IPR031322">
    <property type="entry name" value="Shikimate/glucono_kinase"/>
</dbReference>
<protein>
    <recommendedName>
        <fullName evidence="2">shikimate kinase</fullName>
        <ecNumber evidence="2">2.7.1.71</ecNumber>
    </recommendedName>
</protein>
<dbReference type="SUPFAM" id="SSF51569">
    <property type="entry name" value="Aldolase"/>
    <property type="match status" value="1"/>
</dbReference>
<evidence type="ECO:0000256" key="5">
    <source>
        <dbReference type="ARBA" id="ARBA00022741"/>
    </source>
</evidence>
<feature type="compositionally biased region" description="Polar residues" evidence="11">
    <location>
        <begin position="252"/>
        <end position="261"/>
    </location>
</feature>
<organism evidence="12 13">
    <name type="scientific">Tilletiopsis washingtonensis</name>
    <dbReference type="NCBI Taxonomy" id="58919"/>
    <lineage>
        <taxon>Eukaryota</taxon>
        <taxon>Fungi</taxon>
        <taxon>Dikarya</taxon>
        <taxon>Basidiomycota</taxon>
        <taxon>Ustilaginomycotina</taxon>
        <taxon>Exobasidiomycetes</taxon>
        <taxon>Entylomatales</taxon>
        <taxon>Entylomatales incertae sedis</taxon>
        <taxon>Tilletiopsis</taxon>
    </lineage>
</organism>
<evidence type="ECO:0000313" key="12">
    <source>
        <dbReference type="EMBL" id="PWN94912.1"/>
    </source>
</evidence>
<dbReference type="GO" id="GO:0005524">
    <property type="term" value="F:ATP binding"/>
    <property type="evidence" value="ECO:0007669"/>
    <property type="project" value="UniProtKB-KW"/>
</dbReference>
<dbReference type="EC" id="2.7.1.71" evidence="2"/>
<feature type="region of interest" description="Disordered" evidence="11">
    <location>
        <begin position="876"/>
        <end position="922"/>
    </location>
</feature>
<dbReference type="InterPro" id="IPR001381">
    <property type="entry name" value="DHquinase_I"/>
</dbReference>
<dbReference type="RefSeq" id="XP_025595191.1">
    <property type="nucleotide sequence ID" value="XM_025740715.1"/>
</dbReference>
<keyword evidence="4" id="KW-0808">Transferase</keyword>
<dbReference type="InterPro" id="IPR023000">
    <property type="entry name" value="Shikimate_kinase_CS"/>
</dbReference>
<dbReference type="Pfam" id="PF01487">
    <property type="entry name" value="DHquinase_I"/>
    <property type="match status" value="1"/>
</dbReference>
<evidence type="ECO:0000256" key="10">
    <source>
        <dbReference type="ARBA" id="ARBA00048567"/>
    </source>
</evidence>
<keyword evidence="13" id="KW-1185">Reference proteome</keyword>
<feature type="compositionally biased region" description="Polar residues" evidence="11">
    <location>
        <begin position="881"/>
        <end position="896"/>
    </location>
</feature>
<keyword evidence="9" id="KW-0456">Lyase</keyword>
<accession>A0A316Z1W8</accession>